<keyword evidence="5 9" id="KW-0863">Zinc-finger</keyword>
<dbReference type="CDD" id="cd19673">
    <property type="entry name" value="UBR-box_UBR3"/>
    <property type="match status" value="1"/>
</dbReference>
<dbReference type="InterPro" id="IPR039164">
    <property type="entry name" value="UBR1-like"/>
</dbReference>
<evidence type="ECO:0000256" key="3">
    <source>
        <dbReference type="ARBA" id="ARBA00022679"/>
    </source>
</evidence>
<dbReference type="Gene3D" id="2.10.110.30">
    <property type="match status" value="1"/>
</dbReference>
<evidence type="ECO:0000256" key="7">
    <source>
        <dbReference type="ARBA" id="ARBA00022833"/>
    </source>
</evidence>
<feature type="region of interest" description="Disordered" evidence="10">
    <location>
        <begin position="833"/>
        <end position="873"/>
    </location>
</feature>
<dbReference type="GO" id="GO:0000151">
    <property type="term" value="C:ubiquitin ligase complex"/>
    <property type="evidence" value="ECO:0007669"/>
    <property type="project" value="TreeGrafter"/>
</dbReference>
<evidence type="ECO:0000256" key="5">
    <source>
        <dbReference type="ARBA" id="ARBA00022771"/>
    </source>
</evidence>
<dbReference type="EC" id="2.3.2.27" evidence="9"/>
<reference evidence="14 15" key="1">
    <citation type="submission" date="2019-01" db="EMBL/GenBank/DDBJ databases">
        <authorList>
            <person name="Sayadi A."/>
        </authorList>
    </citation>
    <scope>NUCLEOTIDE SEQUENCE [LARGE SCALE GENOMIC DNA]</scope>
</reference>
<dbReference type="InterPro" id="IPR044046">
    <property type="entry name" value="E3_ligase_UBR-like_C"/>
</dbReference>
<dbReference type="EMBL" id="CAACVG010002534">
    <property type="protein sequence ID" value="VEN36565.1"/>
    <property type="molecule type" value="Genomic_DNA"/>
</dbReference>
<keyword evidence="4 9" id="KW-0479">Metal-binding</keyword>
<feature type="region of interest" description="Disordered" evidence="10">
    <location>
        <begin position="1134"/>
        <end position="1158"/>
    </location>
</feature>
<evidence type="ECO:0000256" key="2">
    <source>
        <dbReference type="ARBA" id="ARBA00004906"/>
    </source>
</evidence>
<keyword evidence="7 9" id="KW-0862">Zinc</keyword>
<comment type="function">
    <text evidence="9">Ubiquitin ligase protein which is a component of the N-end rule pathway. Recognizes and binds to proteins bearing specific N-terminal residues that are destabilizing according to the N-end rule, leading to their ubiquitination and subsequent degradation.</text>
</comment>
<name>A0A653BMR0_CALMS</name>
<feature type="region of interest" description="Disordered" evidence="10">
    <location>
        <begin position="1074"/>
        <end position="1098"/>
    </location>
</feature>
<dbReference type="UniPathway" id="UPA00143"/>
<evidence type="ECO:0000256" key="9">
    <source>
        <dbReference type="RuleBase" id="RU366018"/>
    </source>
</evidence>
<dbReference type="GO" id="GO:0061630">
    <property type="term" value="F:ubiquitin protein ligase activity"/>
    <property type="evidence" value="ECO:0007669"/>
    <property type="project" value="UniProtKB-UniRule"/>
</dbReference>
<comment type="pathway">
    <text evidence="2 9">Protein modification; protein ubiquitination.</text>
</comment>
<dbReference type="GO" id="GO:0016567">
    <property type="term" value="P:protein ubiquitination"/>
    <property type="evidence" value="ECO:0007669"/>
    <property type="project" value="UniProtKB-UniRule"/>
</dbReference>
<dbReference type="SUPFAM" id="SSF57850">
    <property type="entry name" value="RING/U-box"/>
    <property type="match status" value="1"/>
</dbReference>
<keyword evidence="15" id="KW-1185">Reference proteome</keyword>
<comment type="catalytic activity">
    <reaction evidence="1 9">
        <text>S-ubiquitinyl-[E2 ubiquitin-conjugating enzyme]-L-cysteine + [acceptor protein]-L-lysine = [E2 ubiquitin-conjugating enzyme]-L-cysteine + N(6)-ubiquitinyl-[acceptor protein]-L-lysine.</text>
        <dbReference type="EC" id="2.3.2.27"/>
    </reaction>
</comment>
<dbReference type="InterPro" id="IPR003126">
    <property type="entry name" value="Znf_UBR"/>
</dbReference>
<proteinExistence type="inferred from homology"/>
<feature type="compositionally biased region" description="Basic residues" evidence="10">
    <location>
        <begin position="1032"/>
        <end position="1044"/>
    </location>
</feature>
<evidence type="ECO:0000313" key="14">
    <source>
        <dbReference type="EMBL" id="VEN36565.1"/>
    </source>
</evidence>
<evidence type="ECO:0000259" key="11">
    <source>
        <dbReference type="Pfam" id="PF02207"/>
    </source>
</evidence>
<dbReference type="CDD" id="cd16483">
    <property type="entry name" value="RING-H2_UBR3"/>
    <property type="match status" value="1"/>
</dbReference>
<dbReference type="GO" id="GO:0008270">
    <property type="term" value="F:zinc ion binding"/>
    <property type="evidence" value="ECO:0007669"/>
    <property type="project" value="UniProtKB-UniRule"/>
</dbReference>
<feature type="region of interest" description="Disordered" evidence="10">
    <location>
        <begin position="1020"/>
        <end position="1053"/>
    </location>
</feature>
<evidence type="ECO:0000256" key="6">
    <source>
        <dbReference type="ARBA" id="ARBA00022786"/>
    </source>
</evidence>
<dbReference type="Proteomes" id="UP000410492">
    <property type="component" value="Unassembled WGS sequence"/>
</dbReference>
<comment type="similarity">
    <text evidence="8 9">Belongs to the E3 ubiquitin-protein ligase UBR1-like family.</text>
</comment>
<feature type="compositionally biased region" description="Polar residues" evidence="10">
    <location>
        <begin position="1020"/>
        <end position="1031"/>
    </location>
</feature>
<feature type="region of interest" description="Disordered" evidence="10">
    <location>
        <begin position="893"/>
        <end position="929"/>
    </location>
</feature>
<dbReference type="PANTHER" id="PTHR21497:SF39">
    <property type="entry name" value="E3 UBIQUITIN-PROTEIN LIGASE UBR3"/>
    <property type="match status" value="1"/>
</dbReference>
<evidence type="ECO:0000259" key="12">
    <source>
        <dbReference type="Pfam" id="PF18995"/>
    </source>
</evidence>
<sequence length="1860" mass="209691">MSLCTECFKKGNHARHDFNMFLSQAGGACDCGDTSVMKETGFCDRHGPNKGSSSKKAPTDLTCVAEAMMPRIILRLVQHLRENGRAGASPDAYKGAIQDADGFITMLLDFNNMGGLMRRVITAALTNPQKYRVLNEVPENLDTEYAQYQHESRRIYEEAVKSLPNPKPSDDFQDCPSLQENLVHKTFLEELVFWTVKFEFPQKVVCLLLNMLPDPDYKEALTRAFVLHYSRISMMLERSADPDTLSNRVVHVSVQLFSNESLALRMTEQLNLLHVMVISLKYMMNNILIRNTLHNADDNCHYVVDCAKPVMKDHCYWPLVSDLNNVLSHRPVALKFMSDDSLLEMWFAFLSMFQGMNVNQRELNQHIEFEPNTYYAAFSAELEASAYPMWALVSHLTDSTTAALTKRVLSACLTEINNWLEAINFTTPTVEDSYQVSFHLPLHRYLAVFLCQAVAKQGISLNEVLPPAEYFLNLLMMHPLLVQVAFYEILNGLWVRNGLQIKGQAMTYIQCNFCNSMVDADLYLLQICSTRIPAENFLKTVIEKFHIKEWMSSSSFQGPQNVYLDGEHDTPMLESFLTFLATLISIRTNLGLTETALNRLEMVTLLCMGDKTHSQLMELMPERCGTSQSRDFEALLAEVADYRAPALEASGNMQQGMYVPKAKVWEHRYDPIHVLLRAVHRRDFQTSMDRYTEYLRHANKLKAGVSPWPPFRTPENVAEAYEDPRQILKSRVFHAAVLVILYQANRGQVSEHVMALVIFLLEQAVLISEQDENKDTKICSTGPTTQAQINDMDLANWFVADSLFDNLKTVINRVALTSEPDFSPHIEAYTDSDLEWDGSEDPDDSSSPPPHDDAGAGTSSGAAGADRGNGTVSLVNKTPALRRFDMLMLQAANRPSDASGSSSGGVGGQGEQQSTAASAAATTTTVAERSPRELNVWVQLDGNRVVRPALPPATSTSNENVSPSPVVESPMEVEGVVAVIEDDNNYDVTTPTETRALPAPGQLPALLGNMLGRSYWDSSNHTTDLVPSTSQSHRKTYPLRRRHVGSSSSNPPSVKVNESIISLLLKLHSHLSGVPDSFNPEEEEESVSPPSEEAPIGDGPYYIARLLRRISKADSSCKQCIQETRMKLWPTLEEREEAKKQRESKEREERRRRAKERQQKLMAEFANKQKEFMQKAMETDENFEDMEEEVLVSKQEYDCVICNQSSPSTEDNPMGLVVLIQATSVIGHRRRYGQPERAVLPTCEEERDQLRRDDTLAAEFDRRVDELDRHFDPQSWFASVNLGWDGGVHVQTCGHHIHLDCLNSYLTSLRSQTRHLNLSPEKGEYLCPLCRQLANSVLPLSSQLGEKAQMVRSRPNEMMSKILEELGDFLRENDEKPNPSNMAEAIGKVMEDMSGCIKLKNRFKLKSEKPIPQTLFLFVTSIARTNLEVELIQRGGSLVTSASEPPNPLLPKRDCIVPLLHVLAVHARVARVLTMWPSWMTFQQLCGLPAKVPVTSLAPIEREVPLLLCDPIALLLEFVLLLPLHLDQTYFTTTVQMVYNLLYYQVVAQVSCGLTGAERARAAASATAGQVTNLSDALGLINECLGQTELYMEDDSSSCSGKPQVNILALEQQVQKLCLPFLRIATLLKYHLYQLPLPEIRNHQSEFVRLVYYLELVTESMDWSLFNAAVALNWPSDTSMSIDSPRLWCNQFAAFVERSQIAARGLLVDQHIVWHPPRLLQLPREYEKIFTYYHERPCTQCHSVAAETSVCLLCGTVVCLKQNCCKQQNVCEAVAHAQECGAGTGVFLVVTSTYIIVVRGHRACLWGSLYLDDFEEEDRDLKRGKPLYLSKDRYQLLEQQWLAHRFDHTKKTWVPHRNAL</sequence>
<evidence type="ECO:0000256" key="1">
    <source>
        <dbReference type="ARBA" id="ARBA00000900"/>
    </source>
</evidence>
<dbReference type="OrthoDB" id="15304at2759"/>
<evidence type="ECO:0000256" key="8">
    <source>
        <dbReference type="ARBA" id="ARBA00046341"/>
    </source>
</evidence>
<dbReference type="PANTHER" id="PTHR21497">
    <property type="entry name" value="UBIQUITIN LIGASE E3 ALPHA-RELATED"/>
    <property type="match status" value="1"/>
</dbReference>
<evidence type="ECO:0000313" key="15">
    <source>
        <dbReference type="Proteomes" id="UP000410492"/>
    </source>
</evidence>
<dbReference type="GO" id="GO:0071596">
    <property type="term" value="P:ubiquitin-dependent protein catabolic process via the N-end rule pathway"/>
    <property type="evidence" value="ECO:0007669"/>
    <property type="project" value="UniProtKB-UniRule"/>
</dbReference>
<dbReference type="Pfam" id="PF22960">
    <property type="entry name" value="WHD_UBR1"/>
    <property type="match status" value="1"/>
</dbReference>
<feature type="domain" description="UBR-type" evidence="11">
    <location>
        <begin position="2"/>
        <end position="46"/>
    </location>
</feature>
<organism evidence="14 15">
    <name type="scientific">Callosobruchus maculatus</name>
    <name type="common">Southern cowpea weevil</name>
    <name type="synonym">Pulse bruchid</name>
    <dbReference type="NCBI Taxonomy" id="64391"/>
    <lineage>
        <taxon>Eukaryota</taxon>
        <taxon>Metazoa</taxon>
        <taxon>Ecdysozoa</taxon>
        <taxon>Arthropoda</taxon>
        <taxon>Hexapoda</taxon>
        <taxon>Insecta</taxon>
        <taxon>Pterygota</taxon>
        <taxon>Neoptera</taxon>
        <taxon>Endopterygota</taxon>
        <taxon>Coleoptera</taxon>
        <taxon>Polyphaga</taxon>
        <taxon>Cucujiformia</taxon>
        <taxon>Chrysomeloidea</taxon>
        <taxon>Chrysomelidae</taxon>
        <taxon>Bruchinae</taxon>
        <taxon>Bruchini</taxon>
        <taxon>Callosobruchus</taxon>
    </lineage>
</organism>
<feature type="domain" description="E3 ubiquitin-protein ligase UBR1-like winged-helix" evidence="13">
    <location>
        <begin position="599"/>
        <end position="694"/>
    </location>
</feature>
<feature type="compositionally biased region" description="Low complexity" evidence="10">
    <location>
        <begin position="911"/>
        <end position="925"/>
    </location>
</feature>
<feature type="domain" description="E3 ubiquitin-protein ligase UBR-like C-terminal" evidence="12">
    <location>
        <begin position="1414"/>
        <end position="1842"/>
    </location>
</feature>
<dbReference type="FunFam" id="2.10.110.30:FF:000002">
    <property type="entry name" value="Putative e3 ubiquitin-protein ligase ubr3"/>
    <property type="match status" value="1"/>
</dbReference>
<keyword evidence="6 9" id="KW-0833">Ubl conjugation pathway</keyword>
<evidence type="ECO:0000256" key="10">
    <source>
        <dbReference type="SAM" id="MobiDB-lite"/>
    </source>
</evidence>
<keyword evidence="3 9" id="KW-0808">Transferase</keyword>
<evidence type="ECO:0000259" key="13">
    <source>
        <dbReference type="Pfam" id="PF22960"/>
    </source>
</evidence>
<evidence type="ECO:0000256" key="4">
    <source>
        <dbReference type="ARBA" id="ARBA00022723"/>
    </source>
</evidence>
<dbReference type="GO" id="GO:0005737">
    <property type="term" value="C:cytoplasm"/>
    <property type="evidence" value="ECO:0007669"/>
    <property type="project" value="TreeGrafter"/>
</dbReference>
<dbReference type="Pfam" id="PF02207">
    <property type="entry name" value="zf-UBR"/>
    <property type="match status" value="1"/>
</dbReference>
<protein>
    <recommendedName>
        <fullName evidence="9">E3 ubiquitin-protein ligase</fullName>
        <ecNumber evidence="9">2.3.2.27</ecNumber>
    </recommendedName>
</protein>
<gene>
    <name evidence="14" type="ORF">CALMAC_LOCUS2142</name>
</gene>
<dbReference type="InterPro" id="IPR055194">
    <property type="entry name" value="UBR1-like_WH"/>
</dbReference>
<feature type="compositionally biased region" description="Low complexity" evidence="10">
    <location>
        <begin position="855"/>
        <end position="868"/>
    </location>
</feature>
<accession>A0A653BMR0</accession>
<dbReference type="Pfam" id="PF18995">
    <property type="entry name" value="PRT6_C"/>
    <property type="match status" value="1"/>
</dbReference>
<feature type="compositionally biased region" description="Acidic residues" evidence="10">
    <location>
        <begin position="833"/>
        <end position="844"/>
    </location>
</feature>